<proteinExistence type="predicted"/>
<reference evidence="2" key="1">
    <citation type="journal article" date="2023" name="Plant J.">
        <title>Genome sequences and population genomics provide insights into the demographic history, inbreeding, and mutation load of two 'living fossil' tree species of Dipteronia.</title>
        <authorList>
            <person name="Feng Y."/>
            <person name="Comes H.P."/>
            <person name="Chen J."/>
            <person name="Zhu S."/>
            <person name="Lu R."/>
            <person name="Zhang X."/>
            <person name="Li P."/>
            <person name="Qiu J."/>
            <person name="Olsen K.M."/>
            <person name="Qiu Y."/>
        </authorList>
    </citation>
    <scope>NUCLEOTIDE SEQUENCE</scope>
    <source>
        <strain evidence="2">NBL</strain>
    </source>
</reference>
<evidence type="ECO:0000256" key="1">
    <source>
        <dbReference type="SAM" id="MobiDB-lite"/>
    </source>
</evidence>
<feature type="region of interest" description="Disordered" evidence="1">
    <location>
        <begin position="1"/>
        <end position="22"/>
    </location>
</feature>
<protein>
    <submittedName>
        <fullName evidence="2">Uncharacterized protein</fullName>
    </submittedName>
</protein>
<keyword evidence="3" id="KW-1185">Reference proteome</keyword>
<comment type="caution">
    <text evidence="2">The sequence shown here is derived from an EMBL/GenBank/DDBJ whole genome shotgun (WGS) entry which is preliminary data.</text>
</comment>
<name>A0AAE0ALK2_9ROSI</name>
<dbReference type="EMBL" id="JANJYJ010000004">
    <property type="protein sequence ID" value="KAK3219795.1"/>
    <property type="molecule type" value="Genomic_DNA"/>
</dbReference>
<evidence type="ECO:0000313" key="2">
    <source>
        <dbReference type="EMBL" id="KAK3219795.1"/>
    </source>
</evidence>
<sequence length="122" mass="13814">MMTMPWSDSSLGDQPQSDSSPSDHALARLITWWSLPIKPILWLPRVHLVNILLFWLAPGIFDIDSGAIYGDRTQAYSAISQDLQVTSIWVKFIKGSLLLYKNGWYGKSRSTMGASEFIFPHK</sequence>
<evidence type="ECO:0000313" key="3">
    <source>
        <dbReference type="Proteomes" id="UP001281410"/>
    </source>
</evidence>
<dbReference type="Proteomes" id="UP001281410">
    <property type="component" value="Unassembled WGS sequence"/>
</dbReference>
<gene>
    <name evidence="2" type="ORF">Dsin_013765</name>
</gene>
<accession>A0AAE0ALK2</accession>
<organism evidence="2 3">
    <name type="scientific">Dipteronia sinensis</name>
    <dbReference type="NCBI Taxonomy" id="43782"/>
    <lineage>
        <taxon>Eukaryota</taxon>
        <taxon>Viridiplantae</taxon>
        <taxon>Streptophyta</taxon>
        <taxon>Embryophyta</taxon>
        <taxon>Tracheophyta</taxon>
        <taxon>Spermatophyta</taxon>
        <taxon>Magnoliopsida</taxon>
        <taxon>eudicotyledons</taxon>
        <taxon>Gunneridae</taxon>
        <taxon>Pentapetalae</taxon>
        <taxon>rosids</taxon>
        <taxon>malvids</taxon>
        <taxon>Sapindales</taxon>
        <taxon>Sapindaceae</taxon>
        <taxon>Hippocastanoideae</taxon>
        <taxon>Acereae</taxon>
        <taxon>Dipteronia</taxon>
    </lineage>
</organism>
<feature type="compositionally biased region" description="Low complexity" evidence="1">
    <location>
        <begin position="7"/>
        <end position="22"/>
    </location>
</feature>
<dbReference type="AlphaFoldDB" id="A0AAE0ALK2"/>